<protein>
    <submittedName>
        <fullName evidence="1">Uncharacterized protein</fullName>
    </submittedName>
</protein>
<dbReference type="Proteomes" id="UP001152795">
    <property type="component" value="Unassembled WGS sequence"/>
</dbReference>
<accession>A0A7D9HBM0</accession>
<gene>
    <name evidence="1" type="ORF">PACLA_8A053622</name>
</gene>
<proteinExistence type="predicted"/>
<keyword evidence="2" id="KW-1185">Reference proteome</keyword>
<name>A0A7D9HBM0_PARCT</name>
<evidence type="ECO:0000313" key="1">
    <source>
        <dbReference type="EMBL" id="CAB3979545.1"/>
    </source>
</evidence>
<organism evidence="1 2">
    <name type="scientific">Paramuricea clavata</name>
    <name type="common">Red gorgonian</name>
    <name type="synonym">Violescent sea-whip</name>
    <dbReference type="NCBI Taxonomy" id="317549"/>
    <lineage>
        <taxon>Eukaryota</taxon>
        <taxon>Metazoa</taxon>
        <taxon>Cnidaria</taxon>
        <taxon>Anthozoa</taxon>
        <taxon>Octocorallia</taxon>
        <taxon>Malacalcyonacea</taxon>
        <taxon>Plexauridae</taxon>
        <taxon>Paramuricea</taxon>
    </lineage>
</organism>
<evidence type="ECO:0000313" key="2">
    <source>
        <dbReference type="Proteomes" id="UP001152795"/>
    </source>
</evidence>
<comment type="caution">
    <text evidence="1">The sequence shown here is derived from an EMBL/GenBank/DDBJ whole genome shotgun (WGS) entry which is preliminary data.</text>
</comment>
<reference evidence="1" key="1">
    <citation type="submission" date="2020-04" db="EMBL/GenBank/DDBJ databases">
        <authorList>
            <person name="Alioto T."/>
            <person name="Alioto T."/>
            <person name="Gomez Garrido J."/>
        </authorList>
    </citation>
    <scope>NUCLEOTIDE SEQUENCE</scope>
    <source>
        <strain evidence="1">A484AB</strain>
    </source>
</reference>
<dbReference type="EMBL" id="CACRXK020000207">
    <property type="protein sequence ID" value="CAB3979545.1"/>
    <property type="molecule type" value="Genomic_DNA"/>
</dbReference>
<dbReference type="AlphaFoldDB" id="A0A7D9HBM0"/>
<sequence length="117" mass="13245">MSVCNSRITALEAHSSETVSQSGSHFCVDAEHEDATIVLNWKIWLLRHQIWPPDSTIKSPEMTHESPDMDILATETDPKLVDPANEHHNSHLYNPDDLAIAWSPSETFTSFLKKNFC</sequence>